<dbReference type="InterPro" id="IPR010093">
    <property type="entry name" value="SinI_DNA-bd"/>
</dbReference>
<keyword evidence="4" id="KW-1185">Reference proteome</keyword>
<dbReference type="AlphaFoldDB" id="A0A845QWC7"/>
<dbReference type="OrthoDB" id="515428at2"/>
<feature type="region of interest" description="Disordered" evidence="1">
    <location>
        <begin position="1"/>
        <end position="33"/>
    </location>
</feature>
<accession>A0A845QWC7</accession>
<dbReference type="InterPro" id="IPR009061">
    <property type="entry name" value="DNA-bd_dom_put_sf"/>
</dbReference>
<evidence type="ECO:0000313" key="3">
    <source>
        <dbReference type="EMBL" id="NBI07217.1"/>
    </source>
</evidence>
<dbReference type="RefSeq" id="WP_160197688.1">
    <property type="nucleotide sequence ID" value="NZ_QXXA01000011.1"/>
</dbReference>
<dbReference type="EMBL" id="QXXA01000011">
    <property type="protein sequence ID" value="NBI07217.1"/>
    <property type="molecule type" value="Genomic_DNA"/>
</dbReference>
<name>A0A845QWC7_9CLOT</name>
<dbReference type="SUPFAM" id="SSF46955">
    <property type="entry name" value="Putative DNA-binding domain"/>
    <property type="match status" value="1"/>
</dbReference>
<dbReference type="NCBIfam" id="TIGR01764">
    <property type="entry name" value="excise"/>
    <property type="match status" value="1"/>
</dbReference>
<comment type="caution">
    <text evidence="3">The sequence shown here is derived from an EMBL/GenBank/DDBJ whole genome shotgun (WGS) entry which is preliminary data.</text>
</comment>
<gene>
    <name evidence="3" type="ORF">D3Z33_10165</name>
</gene>
<evidence type="ECO:0000313" key="4">
    <source>
        <dbReference type="Proteomes" id="UP000467132"/>
    </source>
</evidence>
<dbReference type="GO" id="GO:0003677">
    <property type="term" value="F:DNA binding"/>
    <property type="evidence" value="ECO:0007669"/>
    <property type="project" value="UniProtKB-KW"/>
</dbReference>
<feature type="compositionally biased region" description="Basic and acidic residues" evidence="1">
    <location>
        <begin position="1"/>
        <end position="26"/>
    </location>
</feature>
<dbReference type="Pfam" id="PF12728">
    <property type="entry name" value="HTH_17"/>
    <property type="match status" value="1"/>
</dbReference>
<feature type="domain" description="Helix-turn-helix" evidence="2">
    <location>
        <begin position="38"/>
        <end position="85"/>
    </location>
</feature>
<sequence>MDKDIKEQDIEKKNKNEEKDIKDNKKDKKTSKYKRATLTAKQAADYIGISYWLILELVKRKRIPCIDLGGRKLFRKKSLDDWMTKEENKIMAIDTNDPSSVEKYLNAQENNRREVS</sequence>
<organism evidence="3 4">
    <name type="scientific">Senegalia massiliensis</name>
    <dbReference type="NCBI Taxonomy" id="1720316"/>
    <lineage>
        <taxon>Bacteria</taxon>
        <taxon>Bacillati</taxon>
        <taxon>Bacillota</taxon>
        <taxon>Clostridia</taxon>
        <taxon>Eubacteriales</taxon>
        <taxon>Clostridiaceae</taxon>
        <taxon>Senegalia</taxon>
    </lineage>
</organism>
<protein>
    <submittedName>
        <fullName evidence="3">DNA-binding protein</fullName>
    </submittedName>
</protein>
<proteinExistence type="predicted"/>
<keyword evidence="3" id="KW-0238">DNA-binding</keyword>
<dbReference type="Proteomes" id="UP000467132">
    <property type="component" value="Unassembled WGS sequence"/>
</dbReference>
<evidence type="ECO:0000259" key="2">
    <source>
        <dbReference type="Pfam" id="PF12728"/>
    </source>
</evidence>
<reference evidence="3 4" key="1">
    <citation type="submission" date="2018-08" db="EMBL/GenBank/DDBJ databases">
        <title>Murine metabolic-syndrome-specific gut microbial biobank.</title>
        <authorList>
            <person name="Liu C."/>
        </authorList>
    </citation>
    <scope>NUCLEOTIDE SEQUENCE [LARGE SCALE GENOMIC DNA]</scope>
    <source>
        <strain evidence="3 4">583</strain>
    </source>
</reference>
<dbReference type="InterPro" id="IPR041657">
    <property type="entry name" value="HTH_17"/>
</dbReference>
<evidence type="ECO:0000256" key="1">
    <source>
        <dbReference type="SAM" id="MobiDB-lite"/>
    </source>
</evidence>